<name>A0A3A8J2U0_9BACT</name>
<feature type="compositionally biased region" description="Basic residues" evidence="1">
    <location>
        <begin position="156"/>
        <end position="177"/>
    </location>
</feature>
<evidence type="ECO:0000256" key="1">
    <source>
        <dbReference type="SAM" id="MobiDB-lite"/>
    </source>
</evidence>
<feature type="compositionally biased region" description="Basic residues" evidence="1">
    <location>
        <begin position="54"/>
        <end position="67"/>
    </location>
</feature>
<accession>A0A3A8J2U0</accession>
<feature type="domain" description="DUF6321" evidence="2">
    <location>
        <begin position="18"/>
        <end position="89"/>
    </location>
</feature>
<evidence type="ECO:0000313" key="4">
    <source>
        <dbReference type="Proteomes" id="UP000268094"/>
    </source>
</evidence>
<feature type="region of interest" description="Disordered" evidence="1">
    <location>
        <begin position="1"/>
        <end position="81"/>
    </location>
</feature>
<dbReference type="RefSeq" id="WP_120540982.1">
    <property type="nucleotide sequence ID" value="NZ_RAVZ01000071.1"/>
</dbReference>
<evidence type="ECO:0000259" key="2">
    <source>
        <dbReference type="Pfam" id="PF19846"/>
    </source>
</evidence>
<organism evidence="3 4">
    <name type="scientific">Corallococcus terminator</name>
    <dbReference type="NCBI Taxonomy" id="2316733"/>
    <lineage>
        <taxon>Bacteria</taxon>
        <taxon>Pseudomonadati</taxon>
        <taxon>Myxococcota</taxon>
        <taxon>Myxococcia</taxon>
        <taxon>Myxococcales</taxon>
        <taxon>Cystobacterineae</taxon>
        <taxon>Myxococcaceae</taxon>
        <taxon>Corallococcus</taxon>
    </lineage>
</organism>
<proteinExistence type="predicted"/>
<reference evidence="4" key="1">
    <citation type="submission" date="2018-09" db="EMBL/GenBank/DDBJ databases">
        <authorList>
            <person name="Livingstone P.G."/>
            <person name="Whitworth D.E."/>
        </authorList>
    </citation>
    <scope>NUCLEOTIDE SEQUENCE [LARGE SCALE GENOMIC DNA]</scope>
    <source>
        <strain evidence="4">CA054A</strain>
    </source>
</reference>
<feature type="compositionally biased region" description="Basic residues" evidence="1">
    <location>
        <begin position="1"/>
        <end position="15"/>
    </location>
</feature>
<dbReference type="AlphaFoldDB" id="A0A3A8J2U0"/>
<dbReference type="Pfam" id="PF19846">
    <property type="entry name" value="DUF6321"/>
    <property type="match status" value="1"/>
</dbReference>
<dbReference type="OrthoDB" id="123209at2"/>
<keyword evidence="4" id="KW-1185">Reference proteome</keyword>
<protein>
    <recommendedName>
        <fullName evidence="2">DUF6321 domain-containing protein</fullName>
    </recommendedName>
</protein>
<sequence>MPTRSPVRKHVTRSRTLKDPKGGLTAAGRAWFHEKEGANLKPGVKGRADTPEKMRRKGSFLRRHFTHPRGPMMDAKGKPTRLALSARAWGEPVPRDNAGAKKLADKGTRLLERYHAAKGRSGPAAKRGGVRKTRTAVAAKRTGTKKTRTVVAARRVTAKKRAPAKARKTATRRVKKA</sequence>
<evidence type="ECO:0000313" key="3">
    <source>
        <dbReference type="EMBL" id="RKG89146.1"/>
    </source>
</evidence>
<dbReference type="InterPro" id="IPR046284">
    <property type="entry name" value="DUF6321"/>
</dbReference>
<comment type="caution">
    <text evidence="3">The sequence shown here is derived from an EMBL/GenBank/DDBJ whole genome shotgun (WGS) entry which is preliminary data.</text>
</comment>
<gene>
    <name evidence="3" type="ORF">D7V88_13160</name>
</gene>
<dbReference type="Proteomes" id="UP000268094">
    <property type="component" value="Unassembled WGS sequence"/>
</dbReference>
<feature type="region of interest" description="Disordered" evidence="1">
    <location>
        <begin position="118"/>
        <end position="177"/>
    </location>
</feature>
<dbReference type="EMBL" id="RAVZ01000071">
    <property type="protein sequence ID" value="RKG89146.1"/>
    <property type="molecule type" value="Genomic_DNA"/>
</dbReference>